<evidence type="ECO:0000313" key="3">
    <source>
        <dbReference type="Proteomes" id="UP001595445"/>
    </source>
</evidence>
<organism evidence="2 3">
    <name type="scientific">Tabrizicola soli</name>
    <dbReference type="NCBI Taxonomy" id="2185115"/>
    <lineage>
        <taxon>Bacteria</taxon>
        <taxon>Pseudomonadati</taxon>
        <taxon>Pseudomonadota</taxon>
        <taxon>Alphaproteobacteria</taxon>
        <taxon>Rhodobacterales</taxon>
        <taxon>Paracoccaceae</taxon>
        <taxon>Tabrizicola</taxon>
    </lineage>
</organism>
<evidence type="ECO:0000313" key="2">
    <source>
        <dbReference type="EMBL" id="MFC3088490.1"/>
    </source>
</evidence>
<dbReference type="EMBL" id="JBHRSM010000053">
    <property type="protein sequence ID" value="MFC3088490.1"/>
    <property type="molecule type" value="Genomic_DNA"/>
</dbReference>
<comment type="caution">
    <text evidence="2">The sequence shown here is derived from an EMBL/GenBank/DDBJ whole genome shotgun (WGS) entry which is preliminary data.</text>
</comment>
<keyword evidence="1" id="KW-0175">Coiled coil</keyword>
<dbReference type="Proteomes" id="UP001595445">
    <property type="component" value="Unassembled WGS sequence"/>
</dbReference>
<reference evidence="3" key="1">
    <citation type="journal article" date="2019" name="Int. J. Syst. Evol. Microbiol.">
        <title>The Global Catalogue of Microorganisms (GCM) 10K type strain sequencing project: providing services to taxonomists for standard genome sequencing and annotation.</title>
        <authorList>
            <consortium name="The Broad Institute Genomics Platform"/>
            <consortium name="The Broad Institute Genome Sequencing Center for Infectious Disease"/>
            <person name="Wu L."/>
            <person name="Ma J."/>
        </authorList>
    </citation>
    <scope>NUCLEOTIDE SEQUENCE [LARGE SCALE GENOMIC DNA]</scope>
    <source>
        <strain evidence="3">KCTC 62102</strain>
    </source>
</reference>
<gene>
    <name evidence="2" type="ORF">ACFOD6_20830</name>
</gene>
<proteinExistence type="predicted"/>
<keyword evidence="3" id="KW-1185">Reference proteome</keyword>
<accession>A0ABV7E078</accession>
<evidence type="ECO:0000256" key="1">
    <source>
        <dbReference type="SAM" id="Coils"/>
    </source>
</evidence>
<protein>
    <submittedName>
        <fullName evidence="2">Uncharacterized protein</fullName>
    </submittedName>
</protein>
<sequence length="63" mass="7096">MRKIYFASYYVSDDAGDDRTQNVAMTRDEVEAVLRKRAKKAEKKARKAQQELDAFLALEGGAA</sequence>
<dbReference type="RefSeq" id="WP_197644748.1">
    <property type="nucleotide sequence ID" value="NZ_JAEACP010000012.1"/>
</dbReference>
<feature type="coiled-coil region" evidence="1">
    <location>
        <begin position="31"/>
        <end position="58"/>
    </location>
</feature>
<name>A0ABV7E078_9RHOB</name>